<accession>A0ABR4B9L2</accession>
<keyword evidence="1" id="KW-0732">Signal</keyword>
<feature type="signal peptide" evidence="1">
    <location>
        <begin position="1"/>
        <end position="20"/>
    </location>
</feature>
<comment type="caution">
    <text evidence="2">The sequence shown here is derived from an EMBL/GenBank/DDBJ whole genome shotgun (WGS) entry which is preliminary data.</text>
</comment>
<feature type="chain" id="PRO_5046854109" evidence="1">
    <location>
        <begin position="21"/>
        <end position="192"/>
    </location>
</feature>
<gene>
    <name evidence="2" type="ORF">ABVK25_005302</name>
</gene>
<keyword evidence="3" id="KW-1185">Reference proteome</keyword>
<name>A0ABR4B9L2_9LECA</name>
<proteinExistence type="predicted"/>
<sequence>MASLFRVVVLLQIYISIITAAPQALPSLSLTNISVNSGSLNPANRLPPTHTLTYRIPNTLTSITFYDYTRQISSTNALDCAQRARQECLSNREHWYQPIEPTGSGIKVWLSGVVALTLYPEASMIWREWAEAIRGLEWYIGHYEAVDVLFTVGVEGKGSTVASGNFVTLAGNTGANTSVKIPVTTPSYLGPV</sequence>
<evidence type="ECO:0000313" key="2">
    <source>
        <dbReference type="EMBL" id="KAL2054554.1"/>
    </source>
</evidence>
<protein>
    <submittedName>
        <fullName evidence="2">Uncharacterized protein</fullName>
    </submittedName>
</protein>
<dbReference type="Proteomes" id="UP001590951">
    <property type="component" value="Unassembled WGS sequence"/>
</dbReference>
<organism evidence="2 3">
    <name type="scientific">Lepraria finkii</name>
    <dbReference type="NCBI Taxonomy" id="1340010"/>
    <lineage>
        <taxon>Eukaryota</taxon>
        <taxon>Fungi</taxon>
        <taxon>Dikarya</taxon>
        <taxon>Ascomycota</taxon>
        <taxon>Pezizomycotina</taxon>
        <taxon>Lecanoromycetes</taxon>
        <taxon>OSLEUM clade</taxon>
        <taxon>Lecanoromycetidae</taxon>
        <taxon>Lecanorales</taxon>
        <taxon>Lecanorineae</taxon>
        <taxon>Stereocaulaceae</taxon>
        <taxon>Lepraria</taxon>
    </lineage>
</organism>
<dbReference type="EMBL" id="JBHFEH010000015">
    <property type="protein sequence ID" value="KAL2054554.1"/>
    <property type="molecule type" value="Genomic_DNA"/>
</dbReference>
<evidence type="ECO:0000313" key="3">
    <source>
        <dbReference type="Proteomes" id="UP001590951"/>
    </source>
</evidence>
<evidence type="ECO:0000256" key="1">
    <source>
        <dbReference type="SAM" id="SignalP"/>
    </source>
</evidence>
<reference evidence="2 3" key="1">
    <citation type="submission" date="2024-09" db="EMBL/GenBank/DDBJ databases">
        <title>Rethinking Asexuality: The Enigmatic Case of Functional Sexual Genes in Lepraria (Stereocaulaceae).</title>
        <authorList>
            <person name="Doellman M."/>
            <person name="Sun Y."/>
            <person name="Barcenas-Pena A."/>
            <person name="Lumbsch H.T."/>
            <person name="Grewe F."/>
        </authorList>
    </citation>
    <scope>NUCLEOTIDE SEQUENCE [LARGE SCALE GENOMIC DNA]</scope>
    <source>
        <strain evidence="2 3">Grewe 0041</strain>
    </source>
</reference>